<dbReference type="InterPro" id="IPR011330">
    <property type="entry name" value="Glyco_hydro/deAcase_b/a-brl"/>
</dbReference>
<evidence type="ECO:0000256" key="2">
    <source>
        <dbReference type="ARBA" id="ARBA00023277"/>
    </source>
</evidence>
<dbReference type="GO" id="GO:0003824">
    <property type="term" value="F:catalytic activity"/>
    <property type="evidence" value="ECO:0007669"/>
    <property type="project" value="InterPro"/>
</dbReference>
<keyword evidence="2" id="KW-0119">Carbohydrate metabolism</keyword>
<evidence type="ECO:0000256" key="1">
    <source>
        <dbReference type="ARBA" id="ARBA00006821"/>
    </source>
</evidence>
<dbReference type="PANTHER" id="PTHR36306:SF1">
    <property type="entry name" value="ALPHA-AMYLASE-RELATED"/>
    <property type="match status" value="1"/>
</dbReference>
<dbReference type="SUPFAM" id="SSF88713">
    <property type="entry name" value="Glycoside hydrolase/deacetylase"/>
    <property type="match status" value="1"/>
</dbReference>
<dbReference type="EMBL" id="MHLP01000012">
    <property type="protein sequence ID" value="OGZ13105.1"/>
    <property type="molecule type" value="Genomic_DNA"/>
</dbReference>
<dbReference type="Pfam" id="PF03065">
    <property type="entry name" value="Glyco_hydro_57"/>
    <property type="match status" value="1"/>
</dbReference>
<proteinExistence type="inferred from homology"/>
<dbReference type="PANTHER" id="PTHR36306">
    <property type="entry name" value="ALPHA-AMYLASE-RELATED-RELATED"/>
    <property type="match status" value="1"/>
</dbReference>
<evidence type="ECO:0000313" key="5">
    <source>
        <dbReference type="Proteomes" id="UP000178534"/>
    </source>
</evidence>
<gene>
    <name evidence="4" type="ORF">A2942_01465</name>
</gene>
<organism evidence="4 5">
    <name type="scientific">Candidatus Lloydbacteria bacterium RIFCSPLOWO2_01_FULL_50_20</name>
    <dbReference type="NCBI Taxonomy" id="1798665"/>
    <lineage>
        <taxon>Bacteria</taxon>
        <taxon>Candidatus Lloydiibacteriota</taxon>
    </lineage>
</organism>
<sequence length="384" mass="45616">MSRSLLNLGCHLYQPPTQNPKIRDEIFRVCYEPLVAHMERYSSIKLSMNLAFSLGEHLPREFLGRLRALYKSGQLEMVNTLAYHPLAPITPRELLVRQIKINEEFYREYIIGDDPLPGIFPPEMAFKQSLAILFRELGYRWCLADDKMYVHQRRRLEEHLRAPATWIPEAFGIGVLLRSRERSVDIAFKDEVWNGRRYARELIIYQKEWREKLGHSGNSYLYMYLDGETFEHHRPGLLERFLRPFCEEIGESNEAELVSLHTIHEQFEKRRTCIPQSSWSTGIGEPPFHLWDHPHNEFHQPWNEFIKTAYAMAPIPIPEELEQLFHKNFYSCSPWQYSMGNKHVARWCLPGFQRIAHYIADRYPDSWEKTRLQELIDTMYSLTT</sequence>
<dbReference type="InterPro" id="IPR052046">
    <property type="entry name" value="GH57_Enzymes"/>
</dbReference>
<comment type="similarity">
    <text evidence="1">Belongs to the glycosyl hydrolase 57 family.</text>
</comment>
<name>A0A1G2DHI1_9BACT</name>
<evidence type="ECO:0000259" key="3">
    <source>
        <dbReference type="Pfam" id="PF03065"/>
    </source>
</evidence>
<dbReference type="GO" id="GO:0005975">
    <property type="term" value="P:carbohydrate metabolic process"/>
    <property type="evidence" value="ECO:0007669"/>
    <property type="project" value="InterPro"/>
</dbReference>
<dbReference type="AlphaFoldDB" id="A0A1G2DHI1"/>
<protein>
    <recommendedName>
        <fullName evidence="3">Glycoside hydrolase family 57 N-terminal domain-containing protein</fullName>
    </recommendedName>
</protein>
<reference evidence="4 5" key="1">
    <citation type="journal article" date="2016" name="Nat. Commun.">
        <title>Thousands of microbial genomes shed light on interconnected biogeochemical processes in an aquifer system.</title>
        <authorList>
            <person name="Anantharaman K."/>
            <person name="Brown C.T."/>
            <person name="Hug L.A."/>
            <person name="Sharon I."/>
            <person name="Castelle C.J."/>
            <person name="Probst A.J."/>
            <person name="Thomas B.C."/>
            <person name="Singh A."/>
            <person name="Wilkins M.J."/>
            <person name="Karaoz U."/>
            <person name="Brodie E.L."/>
            <person name="Williams K.H."/>
            <person name="Hubbard S.S."/>
            <person name="Banfield J.F."/>
        </authorList>
    </citation>
    <scope>NUCLEOTIDE SEQUENCE [LARGE SCALE GENOMIC DNA]</scope>
</reference>
<evidence type="ECO:0000313" key="4">
    <source>
        <dbReference type="EMBL" id="OGZ13105.1"/>
    </source>
</evidence>
<feature type="domain" description="Glycoside hydrolase family 57 N-terminal" evidence="3">
    <location>
        <begin position="59"/>
        <end position="271"/>
    </location>
</feature>
<comment type="caution">
    <text evidence="4">The sequence shown here is derived from an EMBL/GenBank/DDBJ whole genome shotgun (WGS) entry which is preliminary data.</text>
</comment>
<dbReference type="Proteomes" id="UP000178534">
    <property type="component" value="Unassembled WGS sequence"/>
</dbReference>
<accession>A0A1G2DHI1</accession>
<dbReference type="InterPro" id="IPR004300">
    <property type="entry name" value="Glyco_hydro_57_N"/>
</dbReference>
<dbReference type="STRING" id="1798665.A2942_01465"/>
<dbReference type="Gene3D" id="3.20.110.20">
    <property type="match status" value="1"/>
</dbReference>